<feature type="region of interest" description="Disordered" evidence="3">
    <location>
        <begin position="28"/>
        <end position="84"/>
    </location>
</feature>
<feature type="compositionally biased region" description="Low complexity" evidence="3">
    <location>
        <begin position="185"/>
        <end position="195"/>
    </location>
</feature>
<keyword evidence="6" id="KW-1185">Reference proteome</keyword>
<dbReference type="Pfam" id="PF06428">
    <property type="entry name" value="Sec2p"/>
    <property type="match status" value="1"/>
</dbReference>
<dbReference type="InterPro" id="IPR009449">
    <property type="entry name" value="Sec2_N"/>
</dbReference>
<sequence length="201" mass="21686">MNILVANTDPFTPVDKLADYEDELQKLKRQQNNSPSHLLATPPAAVAQSPTTRLSSFLSITTRRGAGPPSPPIDPDSRPSSSAGLLSTADLEKALSKEKTLRKQAEGRLQQVTNELEELSASLFQQANEMVADERRARSKLEQRVAQLEQREKEKVARLGQLEQAVGRINRVKGLLGDGTGSGRGVDSSRGSVSSEGGGEE</sequence>
<proteinExistence type="predicted"/>
<dbReference type="InterPro" id="IPR040351">
    <property type="entry name" value="RAB3IL/RAB3IP/Sec2"/>
</dbReference>
<evidence type="ECO:0000256" key="3">
    <source>
        <dbReference type="SAM" id="MobiDB-lite"/>
    </source>
</evidence>
<name>A0A3N4M8R5_9PEZI</name>
<evidence type="ECO:0000259" key="4">
    <source>
        <dbReference type="Pfam" id="PF06428"/>
    </source>
</evidence>
<dbReference type="SUPFAM" id="SSF144284">
    <property type="entry name" value="Sec2 N-terminal region"/>
    <property type="match status" value="1"/>
</dbReference>
<feature type="coiled-coil region" evidence="2">
    <location>
        <begin position="95"/>
        <end position="165"/>
    </location>
</feature>
<protein>
    <recommendedName>
        <fullName evidence="4">GDP/GTP exchange factor Sec2 N-terminal domain-containing protein</fullName>
    </recommendedName>
</protein>
<evidence type="ECO:0000256" key="1">
    <source>
        <dbReference type="ARBA" id="ARBA00023054"/>
    </source>
</evidence>
<feature type="compositionally biased region" description="Polar residues" evidence="3">
    <location>
        <begin position="48"/>
        <end position="62"/>
    </location>
</feature>
<reference evidence="5 6" key="1">
    <citation type="journal article" date="2018" name="Nat. Ecol. Evol.">
        <title>Pezizomycetes genomes reveal the molecular basis of ectomycorrhizal truffle lifestyle.</title>
        <authorList>
            <person name="Murat C."/>
            <person name="Payen T."/>
            <person name="Noel B."/>
            <person name="Kuo A."/>
            <person name="Morin E."/>
            <person name="Chen J."/>
            <person name="Kohler A."/>
            <person name="Krizsan K."/>
            <person name="Balestrini R."/>
            <person name="Da Silva C."/>
            <person name="Montanini B."/>
            <person name="Hainaut M."/>
            <person name="Levati E."/>
            <person name="Barry K.W."/>
            <person name="Belfiori B."/>
            <person name="Cichocki N."/>
            <person name="Clum A."/>
            <person name="Dockter R.B."/>
            <person name="Fauchery L."/>
            <person name="Guy J."/>
            <person name="Iotti M."/>
            <person name="Le Tacon F."/>
            <person name="Lindquist E.A."/>
            <person name="Lipzen A."/>
            <person name="Malagnac F."/>
            <person name="Mello A."/>
            <person name="Molinier V."/>
            <person name="Miyauchi S."/>
            <person name="Poulain J."/>
            <person name="Riccioni C."/>
            <person name="Rubini A."/>
            <person name="Sitrit Y."/>
            <person name="Splivallo R."/>
            <person name="Traeger S."/>
            <person name="Wang M."/>
            <person name="Zifcakova L."/>
            <person name="Wipf D."/>
            <person name="Zambonelli A."/>
            <person name="Paolocci F."/>
            <person name="Nowrousian M."/>
            <person name="Ottonello S."/>
            <person name="Baldrian P."/>
            <person name="Spatafora J.W."/>
            <person name="Henrissat B."/>
            <person name="Nagy L.G."/>
            <person name="Aury J.M."/>
            <person name="Wincker P."/>
            <person name="Grigoriev I.V."/>
            <person name="Bonfante P."/>
            <person name="Martin F.M."/>
        </authorList>
    </citation>
    <scope>NUCLEOTIDE SEQUENCE [LARGE SCALE GENOMIC DNA]</scope>
    <source>
        <strain evidence="5 6">ATCC MYA-4762</strain>
    </source>
</reference>
<dbReference type="STRING" id="1051890.A0A3N4M8R5"/>
<evidence type="ECO:0000313" key="6">
    <source>
        <dbReference type="Proteomes" id="UP000267821"/>
    </source>
</evidence>
<dbReference type="GO" id="GO:0070319">
    <property type="term" value="C:Golgi to plasma membrane transport vesicle"/>
    <property type="evidence" value="ECO:0007669"/>
    <property type="project" value="TreeGrafter"/>
</dbReference>
<dbReference type="EMBL" id="ML121527">
    <property type="protein sequence ID" value="RPB29859.1"/>
    <property type="molecule type" value="Genomic_DNA"/>
</dbReference>
<dbReference type="AlphaFoldDB" id="A0A3N4M8R5"/>
<dbReference type="OrthoDB" id="5560525at2759"/>
<evidence type="ECO:0000313" key="5">
    <source>
        <dbReference type="EMBL" id="RPB29859.1"/>
    </source>
</evidence>
<dbReference type="GO" id="GO:0005085">
    <property type="term" value="F:guanyl-nucleotide exchange factor activity"/>
    <property type="evidence" value="ECO:0007669"/>
    <property type="project" value="InterPro"/>
</dbReference>
<feature type="region of interest" description="Disordered" evidence="3">
    <location>
        <begin position="173"/>
        <end position="201"/>
    </location>
</feature>
<dbReference type="GO" id="GO:0051286">
    <property type="term" value="C:cell tip"/>
    <property type="evidence" value="ECO:0007669"/>
    <property type="project" value="TreeGrafter"/>
</dbReference>
<dbReference type="Gene3D" id="6.10.140.910">
    <property type="match status" value="1"/>
</dbReference>
<organism evidence="5 6">
    <name type="scientific">Terfezia boudieri ATCC MYA-4762</name>
    <dbReference type="NCBI Taxonomy" id="1051890"/>
    <lineage>
        <taxon>Eukaryota</taxon>
        <taxon>Fungi</taxon>
        <taxon>Dikarya</taxon>
        <taxon>Ascomycota</taxon>
        <taxon>Pezizomycotina</taxon>
        <taxon>Pezizomycetes</taxon>
        <taxon>Pezizales</taxon>
        <taxon>Pezizaceae</taxon>
        <taxon>Terfezia</taxon>
    </lineage>
</organism>
<evidence type="ECO:0000256" key="2">
    <source>
        <dbReference type="SAM" id="Coils"/>
    </source>
</evidence>
<feature type="domain" description="GDP/GTP exchange factor Sec2 N-terminal" evidence="4">
    <location>
        <begin position="88"/>
        <end position="163"/>
    </location>
</feature>
<accession>A0A3N4M8R5</accession>
<dbReference type="GO" id="GO:0006887">
    <property type="term" value="P:exocytosis"/>
    <property type="evidence" value="ECO:0007669"/>
    <property type="project" value="TreeGrafter"/>
</dbReference>
<gene>
    <name evidence="5" type="ORF">L211DRAFT_832557</name>
</gene>
<dbReference type="PANTHER" id="PTHR14430">
    <property type="entry name" value="RABIN3-RELATED"/>
    <property type="match status" value="1"/>
</dbReference>
<keyword evidence="1 2" id="KW-0175">Coiled coil</keyword>
<dbReference type="Proteomes" id="UP000267821">
    <property type="component" value="Unassembled WGS sequence"/>
</dbReference>
<dbReference type="InParanoid" id="A0A3N4M8R5"/>
<dbReference type="PANTHER" id="PTHR14430:SF4">
    <property type="entry name" value="GDP_GTP EXCHANGE FACTOR SEC2 N-TERMINAL DOMAIN-CONTAINING PROTEIN"/>
    <property type="match status" value="1"/>
</dbReference>